<evidence type="ECO:0000313" key="2">
    <source>
        <dbReference type="Proteomes" id="UP000001953"/>
    </source>
</evidence>
<accession>Q1QNC9</accession>
<sequence length="328" mass="35498">MTLTLKDLIRRRLDESDFPEALPPAEEFAKLQKVEVQSKFPQLNDAVLAALETATRALRDSDVGKKLAERALDMKPQEVLDLAGEVARMPEMQRVATLARQSDVFASDTLGDGTIIKEIIAKYAPQSLIVNFSGMADVGFGGTVYIGFAFDLDEFDRVAIFIGGSVGVGVDAIFAIGQGVGLSANAYSDMTGACLGADIGAAFLGGALLDGSLGLSVPFVPIRTHLKLSQWTGLVYVIEGIGAGFEVYGRFTLQIINRSLPDIVQPSAAHSTTVSSITCYNTQDSTGNDELYFEVTIDDKPGKIYRYPLWDYFSIDEGGGDLEYRFYN</sequence>
<keyword evidence="2" id="KW-1185">Reference proteome</keyword>
<dbReference type="EMBL" id="CP000319">
    <property type="protein sequence ID" value="ABE62268.1"/>
    <property type="molecule type" value="Genomic_DNA"/>
</dbReference>
<dbReference type="AlphaFoldDB" id="Q1QNC9"/>
<gene>
    <name evidence="1" type="ordered locus">Nham_1446</name>
</gene>
<dbReference type="HOGENOM" id="CLU_846862_0_0_5"/>
<proteinExistence type="predicted"/>
<reference evidence="1 2" key="1">
    <citation type="submission" date="2006-03" db="EMBL/GenBank/DDBJ databases">
        <title>Complete sequence of chromosome of Nitrobacter hamburgensis X14.</title>
        <authorList>
            <consortium name="US DOE Joint Genome Institute"/>
            <person name="Copeland A."/>
            <person name="Lucas S."/>
            <person name="Lapidus A."/>
            <person name="Barry K."/>
            <person name="Detter J.C."/>
            <person name="Glavina del Rio T."/>
            <person name="Hammon N."/>
            <person name="Israni S."/>
            <person name="Dalin E."/>
            <person name="Tice H."/>
            <person name="Pitluck S."/>
            <person name="Chain P."/>
            <person name="Malfatti S."/>
            <person name="Shin M."/>
            <person name="Vergez L."/>
            <person name="Schmutz J."/>
            <person name="Larimer F."/>
            <person name="Land M."/>
            <person name="Hauser L."/>
            <person name="Kyrpides N."/>
            <person name="Ivanova N."/>
            <person name="Ward B."/>
            <person name="Arp D."/>
            <person name="Klotz M."/>
            <person name="Stein L."/>
            <person name="O'Mullan G."/>
            <person name="Starkenburg S."/>
            <person name="Sayavedra L."/>
            <person name="Poret-Peterson A.T."/>
            <person name="Gentry M.E."/>
            <person name="Bruce D."/>
            <person name="Richardson P."/>
        </authorList>
    </citation>
    <scope>NUCLEOTIDE SEQUENCE [LARGE SCALE GENOMIC DNA]</scope>
    <source>
        <strain evidence="2">DSM 10229 / NCIMB 13809 / X14</strain>
    </source>
</reference>
<dbReference type="Proteomes" id="UP000001953">
    <property type="component" value="Chromosome"/>
</dbReference>
<evidence type="ECO:0000313" key="1">
    <source>
        <dbReference type="EMBL" id="ABE62268.1"/>
    </source>
</evidence>
<protein>
    <submittedName>
        <fullName evidence="1">Uncharacterized protein</fullName>
    </submittedName>
</protein>
<dbReference type="KEGG" id="nha:Nham_1446"/>
<organism evidence="1 2">
    <name type="scientific">Nitrobacter hamburgensis (strain DSM 10229 / NCIMB 13809 / X14)</name>
    <dbReference type="NCBI Taxonomy" id="323097"/>
    <lineage>
        <taxon>Bacteria</taxon>
        <taxon>Pseudomonadati</taxon>
        <taxon>Pseudomonadota</taxon>
        <taxon>Alphaproteobacteria</taxon>
        <taxon>Hyphomicrobiales</taxon>
        <taxon>Nitrobacteraceae</taxon>
        <taxon>Nitrobacter</taxon>
    </lineage>
</organism>
<name>Q1QNC9_NITHX</name>